<comment type="caution">
    <text evidence="2">The sequence shown here is derived from an EMBL/GenBank/DDBJ whole genome shotgun (WGS) entry which is preliminary data.</text>
</comment>
<organism evidence="2 3">
    <name type="scientific">Parathielavia appendiculata</name>
    <dbReference type="NCBI Taxonomy" id="2587402"/>
    <lineage>
        <taxon>Eukaryota</taxon>
        <taxon>Fungi</taxon>
        <taxon>Dikarya</taxon>
        <taxon>Ascomycota</taxon>
        <taxon>Pezizomycotina</taxon>
        <taxon>Sordariomycetes</taxon>
        <taxon>Sordariomycetidae</taxon>
        <taxon>Sordariales</taxon>
        <taxon>Chaetomiaceae</taxon>
        <taxon>Parathielavia</taxon>
    </lineage>
</organism>
<sequence length="104" mass="11113">MGNHLIDDDARSPVVPKVAPSPPDAENRGAKPLVTTELPSLTTCQIQQVPPIQQSGTHLSGLVTSKLWAAIRPCSSLSCITRAARLRLQHGIRARCASSSFSPF</sequence>
<dbReference type="AlphaFoldDB" id="A0AAN6TQK7"/>
<keyword evidence="3" id="KW-1185">Reference proteome</keyword>
<gene>
    <name evidence="2" type="ORF">N657DRAFT_325890</name>
</gene>
<name>A0AAN6TQK7_9PEZI</name>
<feature type="region of interest" description="Disordered" evidence="1">
    <location>
        <begin position="1"/>
        <end position="31"/>
    </location>
</feature>
<dbReference type="RefSeq" id="XP_062642561.1">
    <property type="nucleotide sequence ID" value="XM_062786826.1"/>
</dbReference>
<protein>
    <submittedName>
        <fullName evidence="2">Uncharacterized protein</fullName>
    </submittedName>
</protein>
<evidence type="ECO:0000256" key="1">
    <source>
        <dbReference type="SAM" id="MobiDB-lite"/>
    </source>
</evidence>
<dbReference type="GeneID" id="87823596"/>
<proteinExistence type="predicted"/>
<evidence type="ECO:0000313" key="3">
    <source>
        <dbReference type="Proteomes" id="UP001302602"/>
    </source>
</evidence>
<dbReference type="Proteomes" id="UP001302602">
    <property type="component" value="Unassembled WGS sequence"/>
</dbReference>
<reference evidence="2" key="2">
    <citation type="submission" date="2023-05" db="EMBL/GenBank/DDBJ databases">
        <authorList>
            <consortium name="Lawrence Berkeley National Laboratory"/>
            <person name="Steindorff A."/>
            <person name="Hensen N."/>
            <person name="Bonometti L."/>
            <person name="Westerberg I."/>
            <person name="Brannstrom I.O."/>
            <person name="Guillou S."/>
            <person name="Cros-Aarteil S."/>
            <person name="Calhoun S."/>
            <person name="Haridas S."/>
            <person name="Kuo A."/>
            <person name="Mondo S."/>
            <person name="Pangilinan J."/>
            <person name="Riley R."/>
            <person name="Labutti K."/>
            <person name="Andreopoulos B."/>
            <person name="Lipzen A."/>
            <person name="Chen C."/>
            <person name="Yanf M."/>
            <person name="Daum C."/>
            <person name="Ng V."/>
            <person name="Clum A."/>
            <person name="Ohm R."/>
            <person name="Martin F."/>
            <person name="Silar P."/>
            <person name="Natvig D."/>
            <person name="Lalanne C."/>
            <person name="Gautier V."/>
            <person name="Ament-Velasquez S.L."/>
            <person name="Kruys A."/>
            <person name="Hutchinson M.I."/>
            <person name="Powell A.J."/>
            <person name="Barry K."/>
            <person name="Miller A.N."/>
            <person name="Grigoriev I.V."/>
            <person name="Debuchy R."/>
            <person name="Gladieux P."/>
            <person name="Thoren M.H."/>
            <person name="Johannesson H."/>
        </authorList>
    </citation>
    <scope>NUCLEOTIDE SEQUENCE</scope>
    <source>
        <strain evidence="2">CBS 731.68</strain>
    </source>
</reference>
<dbReference type="EMBL" id="MU853259">
    <property type="protein sequence ID" value="KAK4118788.1"/>
    <property type="molecule type" value="Genomic_DNA"/>
</dbReference>
<feature type="compositionally biased region" description="Basic and acidic residues" evidence="1">
    <location>
        <begin position="1"/>
        <end position="11"/>
    </location>
</feature>
<accession>A0AAN6TQK7</accession>
<reference evidence="2" key="1">
    <citation type="journal article" date="2023" name="Mol. Phylogenet. Evol.">
        <title>Genome-scale phylogeny and comparative genomics of the fungal order Sordariales.</title>
        <authorList>
            <person name="Hensen N."/>
            <person name="Bonometti L."/>
            <person name="Westerberg I."/>
            <person name="Brannstrom I.O."/>
            <person name="Guillou S."/>
            <person name="Cros-Aarteil S."/>
            <person name="Calhoun S."/>
            <person name="Haridas S."/>
            <person name="Kuo A."/>
            <person name="Mondo S."/>
            <person name="Pangilinan J."/>
            <person name="Riley R."/>
            <person name="LaButti K."/>
            <person name="Andreopoulos B."/>
            <person name="Lipzen A."/>
            <person name="Chen C."/>
            <person name="Yan M."/>
            <person name="Daum C."/>
            <person name="Ng V."/>
            <person name="Clum A."/>
            <person name="Steindorff A."/>
            <person name="Ohm R.A."/>
            <person name="Martin F."/>
            <person name="Silar P."/>
            <person name="Natvig D.O."/>
            <person name="Lalanne C."/>
            <person name="Gautier V."/>
            <person name="Ament-Velasquez S.L."/>
            <person name="Kruys A."/>
            <person name="Hutchinson M.I."/>
            <person name="Powell A.J."/>
            <person name="Barry K."/>
            <person name="Miller A.N."/>
            <person name="Grigoriev I.V."/>
            <person name="Debuchy R."/>
            <person name="Gladieux P."/>
            <person name="Hiltunen Thoren M."/>
            <person name="Johannesson H."/>
        </authorList>
    </citation>
    <scope>NUCLEOTIDE SEQUENCE</scope>
    <source>
        <strain evidence="2">CBS 731.68</strain>
    </source>
</reference>
<evidence type="ECO:0000313" key="2">
    <source>
        <dbReference type="EMBL" id="KAK4118788.1"/>
    </source>
</evidence>